<evidence type="ECO:0000313" key="3">
    <source>
        <dbReference type="Proteomes" id="UP000822184"/>
    </source>
</evidence>
<sequence length="106" mass="12540">MNKSREDLSAIYNLIDVYQDQGTSGSSFDRESFIRMKEDIENKKINMIVTRDLSRFSRNYILAGYYLEDYFKVNNIRFISVLDNVDTESEFDNDIIPFKNILNECI</sequence>
<evidence type="ECO:0000259" key="1">
    <source>
        <dbReference type="PROSITE" id="PS51736"/>
    </source>
</evidence>
<dbReference type="AlphaFoldDB" id="A0AAE5H487"/>
<feature type="domain" description="Resolvase/invertase-type recombinase catalytic" evidence="1">
    <location>
        <begin position="1"/>
        <end position="106"/>
    </location>
</feature>
<organism evidence="2 3">
    <name type="scientific">Clostridium beijerinckii</name>
    <name type="common">Clostridium MP</name>
    <dbReference type="NCBI Taxonomy" id="1520"/>
    <lineage>
        <taxon>Bacteria</taxon>
        <taxon>Bacillati</taxon>
        <taxon>Bacillota</taxon>
        <taxon>Clostridia</taxon>
        <taxon>Eubacteriales</taxon>
        <taxon>Clostridiaceae</taxon>
        <taxon>Clostridium</taxon>
    </lineage>
</organism>
<accession>A0AAE5H487</accession>
<evidence type="ECO:0000313" key="2">
    <source>
        <dbReference type="EMBL" id="NSB14181.1"/>
    </source>
</evidence>
<name>A0AAE5H487_CLOBE</name>
<dbReference type="InterPro" id="IPR036162">
    <property type="entry name" value="Resolvase-like_N_sf"/>
</dbReference>
<dbReference type="SMART" id="SM00857">
    <property type="entry name" value="Resolvase"/>
    <property type="match status" value="1"/>
</dbReference>
<proteinExistence type="predicted"/>
<dbReference type="InterPro" id="IPR050639">
    <property type="entry name" value="SSR_resolvase"/>
</dbReference>
<dbReference type="Gene3D" id="3.40.50.1390">
    <property type="entry name" value="Resolvase, N-terminal catalytic domain"/>
    <property type="match status" value="1"/>
</dbReference>
<dbReference type="SUPFAM" id="SSF53041">
    <property type="entry name" value="Resolvase-like"/>
    <property type="match status" value="1"/>
</dbReference>
<gene>
    <name evidence="2" type="ORF">BCD95_002440</name>
</gene>
<dbReference type="PANTHER" id="PTHR30461">
    <property type="entry name" value="DNA-INVERTASE FROM LAMBDOID PROPHAGE"/>
    <property type="match status" value="1"/>
</dbReference>
<dbReference type="Proteomes" id="UP000822184">
    <property type="component" value="Unassembled WGS sequence"/>
</dbReference>
<comment type="caution">
    <text evidence="2">The sequence shown here is derived from an EMBL/GenBank/DDBJ whole genome shotgun (WGS) entry which is preliminary data.</text>
</comment>
<dbReference type="GO" id="GO:0000150">
    <property type="term" value="F:DNA strand exchange activity"/>
    <property type="evidence" value="ECO:0007669"/>
    <property type="project" value="InterPro"/>
</dbReference>
<dbReference type="PROSITE" id="PS51736">
    <property type="entry name" value="RECOMBINASES_3"/>
    <property type="match status" value="1"/>
</dbReference>
<reference evidence="2" key="1">
    <citation type="submission" date="2020-06" db="EMBL/GenBank/DDBJ databases">
        <title>Genomic insights into acetone-butanol-ethanol (ABE) fermentation by sequencing solventogenic clostridia strains.</title>
        <authorList>
            <person name="Brown S."/>
        </authorList>
    </citation>
    <scope>NUCLEOTIDE SEQUENCE</scope>
    <source>
        <strain evidence="2">DJ123</strain>
    </source>
</reference>
<dbReference type="RefSeq" id="WP_023975037.1">
    <property type="nucleotide sequence ID" value="NZ_JABTDW010000001.1"/>
</dbReference>
<protein>
    <recommendedName>
        <fullName evidence="1">Resolvase/invertase-type recombinase catalytic domain-containing protein</fullName>
    </recommendedName>
</protein>
<dbReference type="Pfam" id="PF00239">
    <property type="entry name" value="Resolvase"/>
    <property type="match status" value="1"/>
</dbReference>
<dbReference type="PANTHER" id="PTHR30461:SF23">
    <property type="entry name" value="DNA RECOMBINASE-RELATED"/>
    <property type="match status" value="1"/>
</dbReference>
<dbReference type="InterPro" id="IPR006119">
    <property type="entry name" value="Resolv_N"/>
</dbReference>
<dbReference type="EMBL" id="JABTDW010000001">
    <property type="protein sequence ID" value="NSB14181.1"/>
    <property type="molecule type" value="Genomic_DNA"/>
</dbReference>
<dbReference type="GO" id="GO:0003677">
    <property type="term" value="F:DNA binding"/>
    <property type="evidence" value="ECO:0007669"/>
    <property type="project" value="InterPro"/>
</dbReference>